<dbReference type="RefSeq" id="WP_131907128.1">
    <property type="nucleotide sequence ID" value="NZ_BAAAFU010000007.1"/>
</dbReference>
<evidence type="ECO:0000256" key="2">
    <source>
        <dbReference type="ARBA" id="ARBA00022603"/>
    </source>
</evidence>
<evidence type="ECO:0000256" key="5">
    <source>
        <dbReference type="ARBA" id="ARBA00023098"/>
    </source>
</evidence>
<dbReference type="GO" id="GO:0008610">
    <property type="term" value="P:lipid biosynthetic process"/>
    <property type="evidence" value="ECO:0007669"/>
    <property type="project" value="InterPro"/>
</dbReference>
<dbReference type="InterPro" id="IPR003333">
    <property type="entry name" value="CMAS"/>
</dbReference>
<keyword evidence="2" id="KW-0489">Methyltransferase</keyword>
<keyword evidence="5" id="KW-0443">Lipid metabolism</keyword>
<dbReference type="AlphaFoldDB" id="A0A4R1EN31"/>
<dbReference type="InterPro" id="IPR057206">
    <property type="entry name" value="DUF7884"/>
</dbReference>
<reference evidence="7 8" key="1">
    <citation type="submission" date="2019-03" db="EMBL/GenBank/DDBJ databases">
        <title>Genomic Encyclopedia of Type Strains, Phase IV (KMG-IV): sequencing the most valuable type-strain genomes for metagenomic binning, comparative biology and taxonomic classification.</title>
        <authorList>
            <person name="Goeker M."/>
        </authorList>
    </citation>
    <scope>NUCLEOTIDE SEQUENCE [LARGE SCALE GENOMIC DNA]</scope>
    <source>
        <strain evidence="7 8">DSM 24830</strain>
    </source>
</reference>
<dbReference type="InterPro" id="IPR050723">
    <property type="entry name" value="CFA/CMAS"/>
</dbReference>
<dbReference type="Pfam" id="PF02353">
    <property type="entry name" value="CMAS"/>
    <property type="match status" value="1"/>
</dbReference>
<evidence type="ECO:0000313" key="8">
    <source>
        <dbReference type="Proteomes" id="UP000294887"/>
    </source>
</evidence>
<dbReference type="Proteomes" id="UP000294887">
    <property type="component" value="Unassembled WGS sequence"/>
</dbReference>
<dbReference type="InterPro" id="IPR029063">
    <property type="entry name" value="SAM-dependent_MTases_sf"/>
</dbReference>
<keyword evidence="8" id="KW-1185">Reference proteome</keyword>
<protein>
    <submittedName>
        <fullName evidence="7">Cyclopropane-fatty-acyl-phospholipid synthase</fullName>
    </submittedName>
</protein>
<keyword evidence="4" id="KW-0949">S-adenosyl-L-methionine</keyword>
<keyword evidence="3" id="KW-0808">Transferase</keyword>
<dbReference type="CDD" id="cd02440">
    <property type="entry name" value="AdoMet_MTases"/>
    <property type="match status" value="1"/>
</dbReference>
<name>A0A4R1EN31_9GAMM</name>
<evidence type="ECO:0000256" key="3">
    <source>
        <dbReference type="ARBA" id="ARBA00022679"/>
    </source>
</evidence>
<dbReference type="SUPFAM" id="SSF53335">
    <property type="entry name" value="S-adenosyl-L-methionine-dependent methyltransferases"/>
    <property type="match status" value="1"/>
</dbReference>
<dbReference type="PIRSF" id="PIRSF003085">
    <property type="entry name" value="CMAS"/>
    <property type="match status" value="1"/>
</dbReference>
<evidence type="ECO:0000256" key="1">
    <source>
        <dbReference type="ARBA" id="ARBA00010815"/>
    </source>
</evidence>
<proteinExistence type="inferred from homology"/>
<gene>
    <name evidence="7" type="ORF">EV695_3348</name>
</gene>
<dbReference type="PANTHER" id="PTHR43667:SF1">
    <property type="entry name" value="CYCLOPROPANE-FATTY-ACYL-PHOSPHOLIPID SYNTHASE"/>
    <property type="match status" value="1"/>
</dbReference>
<comment type="similarity">
    <text evidence="1">Belongs to the CFA/CMAS family.</text>
</comment>
<evidence type="ECO:0000256" key="4">
    <source>
        <dbReference type="ARBA" id="ARBA00022691"/>
    </source>
</evidence>
<dbReference type="GO" id="GO:0032259">
    <property type="term" value="P:methylation"/>
    <property type="evidence" value="ECO:0007669"/>
    <property type="project" value="UniProtKB-KW"/>
</dbReference>
<dbReference type="Gene3D" id="3.40.50.150">
    <property type="entry name" value="Vaccinia Virus protein VP39"/>
    <property type="match status" value="1"/>
</dbReference>
<dbReference type="OrthoDB" id="9782855at2"/>
<evidence type="ECO:0000259" key="6">
    <source>
        <dbReference type="Pfam" id="PF25371"/>
    </source>
</evidence>
<organism evidence="7 8">
    <name type="scientific">Cocleimonas flava</name>
    <dbReference type="NCBI Taxonomy" id="634765"/>
    <lineage>
        <taxon>Bacteria</taxon>
        <taxon>Pseudomonadati</taxon>
        <taxon>Pseudomonadota</taxon>
        <taxon>Gammaproteobacteria</taxon>
        <taxon>Thiotrichales</taxon>
        <taxon>Thiotrichaceae</taxon>
        <taxon>Cocleimonas</taxon>
    </lineage>
</organism>
<sequence length="404" mass="46290">MRVADIDDASNHDELNRNDAVVQKYVPGKKLAWVLKALDNATTCAASVYMPDKHEIKIGDKSSDSDFEIHLNNDKAVTALVSLDELALAEAYIKGDIEILGNFMKVLDLRHAISDNHPLLDFVRRIKPKVFGQVKDDRNAIQEHYEFDDDFYMVILDETRTYSQGVYESDDESLGTAMIRKLDYVIESCKLTKGSKVLDVGGGWGAFNEYAGKKGIEVTSLTIADHSEEYLSRLIKENNLPCHVIKKNFLEFEPEEKFDAIVVLGVIEHMPYYDKVVKKLENLLKPGGYAYFDGSASTKKFEFNAFLNRYIYPGNHCTLSIHDFLAEVQKSDMELLTVHTDRHSYYLTCKAWAEKMEANRDLIIDRWGRELYAKFLLYLWGVAHNFYHNQLQAYRLVLTLNPPS</sequence>
<feature type="domain" description="DUF7884" evidence="6">
    <location>
        <begin position="36"/>
        <end position="108"/>
    </location>
</feature>
<dbReference type="EMBL" id="SMFQ01000005">
    <property type="protein sequence ID" value="TCJ82617.1"/>
    <property type="molecule type" value="Genomic_DNA"/>
</dbReference>
<evidence type="ECO:0000313" key="7">
    <source>
        <dbReference type="EMBL" id="TCJ82617.1"/>
    </source>
</evidence>
<dbReference type="Pfam" id="PF25371">
    <property type="entry name" value="DUF7884"/>
    <property type="match status" value="1"/>
</dbReference>
<accession>A0A4R1EN31</accession>
<dbReference type="PANTHER" id="PTHR43667">
    <property type="entry name" value="CYCLOPROPANE-FATTY-ACYL-PHOSPHOLIPID SYNTHASE"/>
    <property type="match status" value="1"/>
</dbReference>
<comment type="caution">
    <text evidence="7">The sequence shown here is derived from an EMBL/GenBank/DDBJ whole genome shotgun (WGS) entry which is preliminary data.</text>
</comment>
<dbReference type="GO" id="GO:0008168">
    <property type="term" value="F:methyltransferase activity"/>
    <property type="evidence" value="ECO:0007669"/>
    <property type="project" value="UniProtKB-KW"/>
</dbReference>